<dbReference type="GO" id="GO:0016813">
    <property type="term" value="F:hydrolase activity, acting on carbon-nitrogen (but not peptide) bonds, in linear amidines"/>
    <property type="evidence" value="ECO:0007669"/>
    <property type="project" value="InterPro"/>
</dbReference>
<feature type="binding site" evidence="4">
    <location>
        <position position="209"/>
    </location>
    <ligand>
        <name>allantoate</name>
        <dbReference type="ChEBI" id="CHEBI:17536"/>
    </ligand>
</feature>
<keyword evidence="3" id="KW-0479">Metal-binding</keyword>
<feature type="binding site" evidence="3">
    <location>
        <position position="183"/>
    </location>
    <ligand>
        <name>Zn(2+)</name>
        <dbReference type="ChEBI" id="CHEBI:29105"/>
        <label>1</label>
    </ligand>
</feature>
<dbReference type="Gene3D" id="3.40.630.10">
    <property type="entry name" value="Zn peptidases"/>
    <property type="match status" value="1"/>
</dbReference>
<comment type="cofactor">
    <cofactor evidence="3">
        <name>Zn(2+)</name>
        <dbReference type="ChEBI" id="CHEBI:29105"/>
    </cofactor>
    <text evidence="3">Binds 2 Zn(2+) ions per subunit.</text>
</comment>
<dbReference type="InterPro" id="IPR036264">
    <property type="entry name" value="Bact_exopeptidase_dim_dom"/>
</dbReference>
<dbReference type="RefSeq" id="WP_092564205.1">
    <property type="nucleotide sequence ID" value="NZ_FNQV01000008.1"/>
</dbReference>
<dbReference type="Proteomes" id="UP000199288">
    <property type="component" value="Unassembled WGS sequence"/>
</dbReference>
<evidence type="ECO:0000256" key="1">
    <source>
        <dbReference type="ARBA" id="ARBA00006153"/>
    </source>
</evidence>
<dbReference type="NCBIfam" id="TIGR01879">
    <property type="entry name" value="hydantase"/>
    <property type="match status" value="1"/>
</dbReference>
<sequence length="396" mass="41602">MSIADSLAELFARIEAIGRTEQGGYRRFALTPEDEELREFFAAEVTSRGLRYEVDTAGNQWGWWQEGDGPAVVTGSHLDSVPDGGAFDGPLGVLSALLAIDELRGRGITPRRPIAVVSFTEEEGGRFPLACRGSRVLTGAVDAETVGELKDPAGTRLADALDGAELAADPELVSRIGAYVELHIEQGRNLATMGDQAIAVASAIWPHGRWRLQLSGVADHAGTTRLADRDDALIKAARIILAVREAAEQTGTLATVGALDVSPGAINAIPSGVELFIDARAETMAKLDDVIARITQAASSEGGDVHRISLTPETSFHPGLSHALAERCHAPLLATGAGHDAGILADAGVPATMLFVRNPTGVSHSPHEHAELTDCEAGVLALADCLEFLATAEQLP</sequence>
<dbReference type="Gene3D" id="3.30.70.360">
    <property type="match status" value="1"/>
</dbReference>
<dbReference type="PANTHER" id="PTHR32494">
    <property type="entry name" value="ALLANTOATE DEIMINASE-RELATED"/>
    <property type="match status" value="1"/>
</dbReference>
<dbReference type="InterPro" id="IPR010158">
    <property type="entry name" value="Amidase_Cbmase"/>
</dbReference>
<dbReference type="Pfam" id="PF01546">
    <property type="entry name" value="Peptidase_M20"/>
    <property type="match status" value="1"/>
</dbReference>
<evidence type="ECO:0000313" key="7">
    <source>
        <dbReference type="Proteomes" id="UP000199288"/>
    </source>
</evidence>
<evidence type="ECO:0000259" key="5">
    <source>
        <dbReference type="Pfam" id="PF07687"/>
    </source>
</evidence>
<evidence type="ECO:0000313" key="6">
    <source>
        <dbReference type="EMBL" id="SEA36360.1"/>
    </source>
</evidence>
<feature type="binding site" evidence="3">
    <location>
        <position position="88"/>
    </location>
    <ligand>
        <name>Zn(2+)</name>
        <dbReference type="ChEBI" id="CHEBI:29105"/>
        <label>2</label>
    </ligand>
</feature>
<feature type="binding site" evidence="3">
    <location>
        <position position="123"/>
    </location>
    <ligand>
        <name>Zn(2+)</name>
        <dbReference type="ChEBI" id="CHEBI:29105"/>
        <label>2</label>
    </ligand>
</feature>
<dbReference type="InterPro" id="IPR002933">
    <property type="entry name" value="Peptidase_M20"/>
</dbReference>
<feature type="binding site" evidence="4">
    <location>
        <position position="267"/>
    </location>
    <ligand>
        <name>allantoate</name>
        <dbReference type="ChEBI" id="CHEBI:17536"/>
    </ligand>
</feature>
<feature type="binding site" evidence="3">
    <location>
        <position position="77"/>
    </location>
    <ligand>
        <name>Zn(2+)</name>
        <dbReference type="ChEBI" id="CHEBI:29105"/>
        <label>1</label>
    </ligand>
</feature>
<feature type="binding site" evidence="3">
    <location>
        <position position="88"/>
    </location>
    <ligand>
        <name>Zn(2+)</name>
        <dbReference type="ChEBI" id="CHEBI:29105"/>
        <label>1</label>
    </ligand>
</feature>
<name>A0A1H4AKC3_9ACTO</name>
<dbReference type="InterPro" id="IPR011650">
    <property type="entry name" value="Peptidase_M20_dimer"/>
</dbReference>
<reference evidence="7" key="1">
    <citation type="submission" date="2016-10" db="EMBL/GenBank/DDBJ databases">
        <authorList>
            <person name="Varghese N."/>
            <person name="Submissions S."/>
        </authorList>
    </citation>
    <scope>NUCLEOTIDE SEQUENCE [LARGE SCALE GENOMIC DNA]</scope>
    <source>
        <strain evidence="7">KPR-1</strain>
    </source>
</reference>
<feature type="domain" description="Peptidase M20 dimerisation" evidence="5">
    <location>
        <begin position="210"/>
        <end position="303"/>
    </location>
</feature>
<dbReference type="AlphaFoldDB" id="A0A1H4AKC3"/>
<evidence type="ECO:0000256" key="2">
    <source>
        <dbReference type="ARBA" id="ARBA00022801"/>
    </source>
</evidence>
<feature type="binding site" evidence="4">
    <location>
        <position position="280"/>
    </location>
    <ligand>
        <name>allantoate</name>
        <dbReference type="ChEBI" id="CHEBI:17536"/>
    </ligand>
</feature>
<protein>
    <submittedName>
        <fullName evidence="6">N-carbamoyl-L-amino-acid hydrolase</fullName>
    </submittedName>
</protein>
<dbReference type="PANTHER" id="PTHR32494:SF5">
    <property type="entry name" value="ALLANTOATE AMIDOHYDROLASE"/>
    <property type="match status" value="1"/>
</dbReference>
<dbReference type="GO" id="GO:0046872">
    <property type="term" value="F:metal ion binding"/>
    <property type="evidence" value="ECO:0007669"/>
    <property type="project" value="UniProtKB-KW"/>
</dbReference>
<dbReference type="Pfam" id="PF07687">
    <property type="entry name" value="M20_dimer"/>
    <property type="match status" value="1"/>
</dbReference>
<dbReference type="EMBL" id="FNQV01000008">
    <property type="protein sequence ID" value="SEA36360.1"/>
    <property type="molecule type" value="Genomic_DNA"/>
</dbReference>
<dbReference type="PIRSF" id="PIRSF001235">
    <property type="entry name" value="Amidase_carbamoylase"/>
    <property type="match status" value="1"/>
</dbReference>
<evidence type="ECO:0000256" key="3">
    <source>
        <dbReference type="PIRSR" id="PIRSR001235-1"/>
    </source>
</evidence>
<dbReference type="OrthoDB" id="9808195at2"/>
<keyword evidence="7" id="KW-1185">Reference proteome</keyword>
<feature type="binding site" evidence="3">
    <location>
        <position position="364"/>
    </location>
    <ligand>
        <name>Zn(2+)</name>
        <dbReference type="ChEBI" id="CHEBI:29105"/>
        <label>2</label>
    </ligand>
</feature>
<comment type="similarity">
    <text evidence="1">Belongs to the peptidase M20 family.</text>
</comment>
<gene>
    <name evidence="6" type="ORF">SAMN02910418_01423</name>
</gene>
<dbReference type="SUPFAM" id="SSF55031">
    <property type="entry name" value="Bacterial exopeptidase dimerisation domain"/>
    <property type="match status" value="1"/>
</dbReference>
<proteinExistence type="inferred from homology"/>
<keyword evidence="2 6" id="KW-0378">Hydrolase</keyword>
<accession>A0A1H4AKC3</accession>
<dbReference type="SUPFAM" id="SSF53187">
    <property type="entry name" value="Zn-dependent exopeptidases"/>
    <property type="match status" value="1"/>
</dbReference>
<evidence type="ECO:0000256" key="4">
    <source>
        <dbReference type="PIRSR" id="PIRSR001235-2"/>
    </source>
</evidence>
<dbReference type="NCBIfam" id="NF006770">
    <property type="entry name" value="PRK09290.1-4"/>
    <property type="match status" value="1"/>
</dbReference>
<organism evidence="6 7">
    <name type="scientific">Bowdeniella nasicola</name>
    <dbReference type="NCBI Taxonomy" id="208480"/>
    <lineage>
        <taxon>Bacteria</taxon>
        <taxon>Bacillati</taxon>
        <taxon>Actinomycetota</taxon>
        <taxon>Actinomycetes</taxon>
        <taxon>Actinomycetales</taxon>
        <taxon>Actinomycetaceae</taxon>
        <taxon>Bowdeniella</taxon>
    </lineage>
</organism>
<keyword evidence="3" id="KW-0862">Zinc</keyword>